<name>A0A316VVG3_9BASI</name>
<accession>A0A316VVG3</accession>
<dbReference type="GeneID" id="37033022"/>
<dbReference type="Proteomes" id="UP000245783">
    <property type="component" value="Unassembled WGS sequence"/>
</dbReference>
<keyword evidence="3" id="KW-1185">Reference proteome</keyword>
<gene>
    <name evidence="2" type="ORF">IE81DRAFT_233764</name>
</gene>
<organism evidence="2 3">
    <name type="scientific">Ceraceosorus guamensis</name>
    <dbReference type="NCBI Taxonomy" id="1522189"/>
    <lineage>
        <taxon>Eukaryota</taxon>
        <taxon>Fungi</taxon>
        <taxon>Dikarya</taxon>
        <taxon>Basidiomycota</taxon>
        <taxon>Ustilaginomycotina</taxon>
        <taxon>Exobasidiomycetes</taxon>
        <taxon>Ceraceosorales</taxon>
        <taxon>Ceraceosoraceae</taxon>
        <taxon>Ceraceosorus</taxon>
    </lineage>
</organism>
<dbReference type="AlphaFoldDB" id="A0A316VVG3"/>
<evidence type="ECO:0000256" key="1">
    <source>
        <dbReference type="SAM" id="MobiDB-lite"/>
    </source>
</evidence>
<feature type="region of interest" description="Disordered" evidence="1">
    <location>
        <begin position="68"/>
        <end position="106"/>
    </location>
</feature>
<evidence type="ECO:0000313" key="2">
    <source>
        <dbReference type="EMBL" id="PWN40301.1"/>
    </source>
</evidence>
<dbReference type="InParanoid" id="A0A316VVG3"/>
<protein>
    <submittedName>
        <fullName evidence="2">Uncharacterized protein</fullName>
    </submittedName>
</protein>
<proteinExistence type="predicted"/>
<sequence>MSQASESRAKCRCCRETVVVPVRAQPSPAASVLLLDAYKQALSERMRVQATAAAAAAAAAGAGAQDAAAVLTPPPPSTSSRISPAAQQLEHSFAHSRASQGEGEDFPREWRNLNCQEAYEDWLGARRERAAEDWTRYKEEELGGHLLLNCSSSSSAALGAGRSAGWEEHVERERRRGYWRAKDILRGIAFTRRIEAEGDRMRLRLQSKGT</sequence>
<evidence type="ECO:0000313" key="3">
    <source>
        <dbReference type="Proteomes" id="UP000245783"/>
    </source>
</evidence>
<dbReference type="RefSeq" id="XP_025367461.1">
    <property type="nucleotide sequence ID" value="XM_025511152.1"/>
</dbReference>
<reference evidence="2 3" key="1">
    <citation type="journal article" date="2018" name="Mol. Biol. Evol.">
        <title>Broad Genomic Sampling Reveals a Smut Pathogenic Ancestry of the Fungal Clade Ustilaginomycotina.</title>
        <authorList>
            <person name="Kijpornyongpan T."/>
            <person name="Mondo S.J."/>
            <person name="Barry K."/>
            <person name="Sandor L."/>
            <person name="Lee J."/>
            <person name="Lipzen A."/>
            <person name="Pangilinan J."/>
            <person name="LaButti K."/>
            <person name="Hainaut M."/>
            <person name="Henrissat B."/>
            <person name="Grigoriev I.V."/>
            <person name="Spatafora J.W."/>
            <person name="Aime M.C."/>
        </authorList>
    </citation>
    <scope>NUCLEOTIDE SEQUENCE [LARGE SCALE GENOMIC DNA]</scope>
    <source>
        <strain evidence="2 3">MCA 4658</strain>
    </source>
</reference>
<dbReference type="EMBL" id="KZ819422">
    <property type="protein sequence ID" value="PWN40301.1"/>
    <property type="molecule type" value="Genomic_DNA"/>
</dbReference>